<keyword evidence="4" id="KW-0418">Kinase</keyword>
<evidence type="ECO:0000313" key="5">
    <source>
        <dbReference type="Proteomes" id="UP000266673"/>
    </source>
</evidence>
<proteinExistence type="predicted"/>
<dbReference type="Gene3D" id="1.25.40.10">
    <property type="entry name" value="Tetratricopeptide repeat domain"/>
    <property type="match status" value="1"/>
</dbReference>
<gene>
    <name evidence="4" type="ORF">C2G38_2307665</name>
</gene>
<dbReference type="PANTHER" id="PTHR44329">
    <property type="entry name" value="SERINE/THREONINE-PROTEIN KINASE TNNI3K-RELATED"/>
    <property type="match status" value="1"/>
</dbReference>
<dbReference type="InterPro" id="IPR006597">
    <property type="entry name" value="Sel1-like"/>
</dbReference>
<dbReference type="AlphaFoldDB" id="A0A397TTG0"/>
<keyword evidence="2" id="KW-0067">ATP-binding</keyword>
<dbReference type="PROSITE" id="PS50011">
    <property type="entry name" value="PROTEIN_KINASE_DOM"/>
    <property type="match status" value="1"/>
</dbReference>
<evidence type="ECO:0000256" key="2">
    <source>
        <dbReference type="ARBA" id="ARBA00022840"/>
    </source>
</evidence>
<feature type="non-terminal residue" evidence="4">
    <location>
        <position position="1"/>
    </location>
</feature>
<accession>A0A397TTG0</accession>
<evidence type="ECO:0000256" key="1">
    <source>
        <dbReference type="ARBA" id="ARBA00022741"/>
    </source>
</evidence>
<dbReference type="InterPro" id="IPR051681">
    <property type="entry name" value="Ser/Thr_Kinases-Pseudokinases"/>
</dbReference>
<dbReference type="GO" id="GO:0005524">
    <property type="term" value="F:ATP binding"/>
    <property type="evidence" value="ECO:0007669"/>
    <property type="project" value="UniProtKB-KW"/>
</dbReference>
<dbReference type="SUPFAM" id="SSF56112">
    <property type="entry name" value="Protein kinase-like (PK-like)"/>
    <property type="match status" value="1"/>
</dbReference>
<dbReference type="OrthoDB" id="544350at2759"/>
<dbReference type="Gene3D" id="1.10.510.10">
    <property type="entry name" value="Transferase(Phosphotransferase) domain 1"/>
    <property type="match status" value="1"/>
</dbReference>
<reference evidence="4 5" key="1">
    <citation type="submission" date="2018-06" db="EMBL/GenBank/DDBJ databases">
        <title>Comparative genomics reveals the genomic features of Rhizophagus irregularis, R. cerebriforme, R. diaphanum and Gigaspora rosea, and their symbiotic lifestyle signature.</title>
        <authorList>
            <person name="Morin E."/>
            <person name="San Clemente H."/>
            <person name="Chen E.C.H."/>
            <person name="De La Providencia I."/>
            <person name="Hainaut M."/>
            <person name="Kuo A."/>
            <person name="Kohler A."/>
            <person name="Murat C."/>
            <person name="Tang N."/>
            <person name="Roy S."/>
            <person name="Loubradou J."/>
            <person name="Henrissat B."/>
            <person name="Grigoriev I.V."/>
            <person name="Corradi N."/>
            <person name="Roux C."/>
            <person name="Martin F.M."/>
        </authorList>
    </citation>
    <scope>NUCLEOTIDE SEQUENCE [LARGE SCALE GENOMIC DNA]</scope>
    <source>
        <strain evidence="4 5">DAOM 194757</strain>
    </source>
</reference>
<dbReference type="SMART" id="SM00671">
    <property type="entry name" value="SEL1"/>
    <property type="match status" value="2"/>
</dbReference>
<dbReference type="GO" id="GO:0097527">
    <property type="term" value="P:necroptotic signaling pathway"/>
    <property type="evidence" value="ECO:0007669"/>
    <property type="project" value="TreeGrafter"/>
</dbReference>
<dbReference type="GO" id="GO:0004672">
    <property type="term" value="F:protein kinase activity"/>
    <property type="evidence" value="ECO:0007669"/>
    <property type="project" value="InterPro"/>
</dbReference>
<evidence type="ECO:0000313" key="4">
    <source>
        <dbReference type="EMBL" id="RIB00208.1"/>
    </source>
</evidence>
<feature type="domain" description="Protein kinase" evidence="3">
    <location>
        <begin position="1"/>
        <end position="208"/>
    </location>
</feature>
<dbReference type="SUPFAM" id="SSF81901">
    <property type="entry name" value="HCP-like"/>
    <property type="match status" value="1"/>
</dbReference>
<organism evidence="4 5">
    <name type="scientific">Gigaspora rosea</name>
    <dbReference type="NCBI Taxonomy" id="44941"/>
    <lineage>
        <taxon>Eukaryota</taxon>
        <taxon>Fungi</taxon>
        <taxon>Fungi incertae sedis</taxon>
        <taxon>Mucoromycota</taxon>
        <taxon>Glomeromycotina</taxon>
        <taxon>Glomeromycetes</taxon>
        <taxon>Diversisporales</taxon>
        <taxon>Gigasporaceae</taxon>
        <taxon>Gigaspora</taxon>
    </lineage>
</organism>
<dbReference type="Pfam" id="PF07714">
    <property type="entry name" value="PK_Tyr_Ser-Thr"/>
    <property type="match status" value="1"/>
</dbReference>
<evidence type="ECO:0000259" key="3">
    <source>
        <dbReference type="PROSITE" id="PS50011"/>
    </source>
</evidence>
<sequence length="401" mass="46710">VKNQHKNGGDSAITIYGITKNPKDDNYMMVMQYANQGSLRKLLNNKYNELDWTSKIIILYNIAYRLNTIHQAKLVHKNFHSGNIVSENMYISYYRFGLCKQVSRDLSSDEIYGILPYIDPVVLCRREKAYTEKSDIYSFGVIMSEIFTGYYNIPHNDTLATFIYFGLRPKIRCKVPQLLLDLMSKCLDAEPQNRPTANKIANTLNQFCQDLNDEKTELCNQVKQIKNSSKNSSKYDQMKSERLNYKTDPQAIYTSRLLHFPTLPKQLDKPINAWVDGFDITYDDFIEYFYQNRMEVEKNKQKAFKYFQKYAEMWLASGAYSVGRCYAEGIGIEKNNQKAFKYFQKSAEMGHTSGTYSIECHYYEGIGVEKNEKKAFEYYLKSAEMGNADGKNVIKNKYQII</sequence>
<keyword evidence="4" id="KW-0808">Transferase</keyword>
<keyword evidence="5" id="KW-1185">Reference proteome</keyword>
<keyword evidence="1" id="KW-0547">Nucleotide-binding</keyword>
<dbReference type="PANTHER" id="PTHR44329:SF298">
    <property type="entry name" value="MIXED LINEAGE KINASE DOMAIN-LIKE PROTEIN"/>
    <property type="match status" value="1"/>
</dbReference>
<dbReference type="InterPro" id="IPR011009">
    <property type="entry name" value="Kinase-like_dom_sf"/>
</dbReference>
<dbReference type="InterPro" id="IPR000719">
    <property type="entry name" value="Prot_kinase_dom"/>
</dbReference>
<dbReference type="EMBL" id="QKWP01004861">
    <property type="protein sequence ID" value="RIB00208.1"/>
    <property type="molecule type" value="Genomic_DNA"/>
</dbReference>
<dbReference type="Proteomes" id="UP000266673">
    <property type="component" value="Unassembled WGS sequence"/>
</dbReference>
<name>A0A397TTG0_9GLOM</name>
<comment type="caution">
    <text evidence="4">The sequence shown here is derived from an EMBL/GenBank/DDBJ whole genome shotgun (WGS) entry which is preliminary data.</text>
</comment>
<dbReference type="Pfam" id="PF08238">
    <property type="entry name" value="Sel1"/>
    <property type="match status" value="3"/>
</dbReference>
<protein>
    <submittedName>
        <fullName evidence="4">Kinase-like domain-containing protein</fullName>
    </submittedName>
</protein>
<dbReference type="InterPro" id="IPR011990">
    <property type="entry name" value="TPR-like_helical_dom_sf"/>
</dbReference>
<dbReference type="STRING" id="44941.A0A397TTG0"/>
<dbReference type="InterPro" id="IPR001245">
    <property type="entry name" value="Ser-Thr/Tyr_kinase_cat_dom"/>
</dbReference>